<evidence type="ECO:0000313" key="3">
    <source>
        <dbReference type="EMBL" id="KAL3646897.1"/>
    </source>
</evidence>
<dbReference type="PANTHER" id="PTHR15852:SF8">
    <property type="entry name" value="PROTEIN ORANGE-LIKE, CHLOROPLASTIC"/>
    <property type="match status" value="1"/>
</dbReference>
<keyword evidence="2" id="KW-0472">Membrane</keyword>
<gene>
    <name evidence="3" type="ORF">CASFOL_009441</name>
</gene>
<dbReference type="Proteomes" id="UP001632038">
    <property type="component" value="Unassembled WGS sequence"/>
</dbReference>
<evidence type="ECO:0000256" key="1">
    <source>
        <dbReference type="SAM" id="MobiDB-lite"/>
    </source>
</evidence>
<feature type="transmembrane region" description="Helical" evidence="2">
    <location>
        <begin position="213"/>
        <end position="233"/>
    </location>
</feature>
<evidence type="ECO:0000313" key="4">
    <source>
        <dbReference type="Proteomes" id="UP001632038"/>
    </source>
</evidence>
<sequence>MVGSFCICSARTLSSFNQASRLQCYSEPIVFIGGIKNPKRLSFLKSNSYQKSNLIVCSSSPDDASVNSNSPSGDNGPSNFCIIEGPETVQDFVQMQLQEIQDNIKSRRNKIFLLMEELRRLRVQQRIKSMEFIPNEENEMPEIPSSIPFLPHVTPKTLKQLYLTSFMFISGIILFGGLVAPILELKLGFGGTSYEDFIRNMHLPMQLSEVDPIVASFSGGAVGVISALMLLEINNVEQQEKKRCMYCHGTGYLSCARCSASGLCLSIEPIISSASDRPLRAPTTKRCPNCSGAGKYQKLMMWRHISRHISCHIIIIINPISDSPSASPLRRNPPAPSTIHPPPPPPGPPRPSPVFKDPISKISPLAPINAANFRSDRLIDEGEMIDKQKTKIGMPKLKRCSAAKVETADCDNTEQICATVASSTKTTNPFVTVPIGGDDDDLEADKE</sequence>
<organism evidence="3 4">
    <name type="scientific">Castilleja foliolosa</name>
    <dbReference type="NCBI Taxonomy" id="1961234"/>
    <lineage>
        <taxon>Eukaryota</taxon>
        <taxon>Viridiplantae</taxon>
        <taxon>Streptophyta</taxon>
        <taxon>Embryophyta</taxon>
        <taxon>Tracheophyta</taxon>
        <taxon>Spermatophyta</taxon>
        <taxon>Magnoliopsida</taxon>
        <taxon>eudicotyledons</taxon>
        <taxon>Gunneridae</taxon>
        <taxon>Pentapetalae</taxon>
        <taxon>asterids</taxon>
        <taxon>lamiids</taxon>
        <taxon>Lamiales</taxon>
        <taxon>Orobanchaceae</taxon>
        <taxon>Pedicularideae</taxon>
        <taxon>Castillejinae</taxon>
        <taxon>Castilleja</taxon>
    </lineage>
</organism>
<dbReference type="PANTHER" id="PTHR15852">
    <property type="entry name" value="PLASTID TRANSCRIPTIONALLY ACTIVE PROTEIN"/>
    <property type="match status" value="1"/>
</dbReference>
<reference evidence="4" key="1">
    <citation type="journal article" date="2024" name="IScience">
        <title>Strigolactones Initiate the Formation of Haustorium-like Structures in Castilleja.</title>
        <authorList>
            <person name="Buerger M."/>
            <person name="Peterson D."/>
            <person name="Chory J."/>
        </authorList>
    </citation>
    <scope>NUCLEOTIDE SEQUENCE [LARGE SCALE GENOMIC DNA]</scope>
</reference>
<feature type="transmembrane region" description="Helical" evidence="2">
    <location>
        <begin position="161"/>
        <end position="183"/>
    </location>
</feature>
<keyword evidence="4" id="KW-1185">Reference proteome</keyword>
<evidence type="ECO:0000256" key="2">
    <source>
        <dbReference type="SAM" id="Phobius"/>
    </source>
</evidence>
<comment type="caution">
    <text evidence="3">The sequence shown here is derived from an EMBL/GenBank/DDBJ whole genome shotgun (WGS) entry which is preliminary data.</text>
</comment>
<keyword evidence="2" id="KW-0812">Transmembrane</keyword>
<keyword evidence="2" id="KW-1133">Transmembrane helix</keyword>
<dbReference type="AlphaFoldDB" id="A0ABD3DZA7"/>
<name>A0ABD3DZA7_9LAMI</name>
<proteinExistence type="predicted"/>
<dbReference type="EMBL" id="JAVIJP010000011">
    <property type="protein sequence ID" value="KAL3646897.1"/>
    <property type="molecule type" value="Genomic_DNA"/>
</dbReference>
<feature type="compositionally biased region" description="Pro residues" evidence="1">
    <location>
        <begin position="331"/>
        <end position="352"/>
    </location>
</feature>
<feature type="region of interest" description="Disordered" evidence="1">
    <location>
        <begin position="325"/>
        <end position="359"/>
    </location>
</feature>
<protein>
    <submittedName>
        <fullName evidence="3">Uncharacterized protein</fullName>
    </submittedName>
</protein>
<accession>A0ABD3DZA7</accession>